<keyword evidence="2" id="KW-1185">Reference proteome</keyword>
<comment type="caution">
    <text evidence="1">The sequence shown here is derived from an EMBL/GenBank/DDBJ whole genome shotgun (WGS) entry which is preliminary data.</text>
</comment>
<proteinExistence type="predicted"/>
<name>A0ABS3FN73_9CYAN</name>
<reference evidence="1 2" key="1">
    <citation type="submission" date="2021-03" db="EMBL/GenBank/DDBJ databases">
        <title>Metabolic Capacity of the Antarctic Cyanobacterium Phormidium pseudopriestleyi that Sustains Oxygenic Photosynthesis in the Presence of Hydrogen Sulfide.</title>
        <authorList>
            <person name="Lumian J.E."/>
            <person name="Jungblut A.D."/>
            <person name="Dillon M.L."/>
            <person name="Hawes I."/>
            <person name="Doran P.T."/>
            <person name="Mackey T.J."/>
            <person name="Dick G.J."/>
            <person name="Grettenberger C.L."/>
            <person name="Sumner D.Y."/>
        </authorList>
    </citation>
    <scope>NUCLEOTIDE SEQUENCE [LARGE SCALE GENOMIC DNA]</scope>
    <source>
        <strain evidence="1 2">FRX01</strain>
    </source>
</reference>
<accession>A0ABS3FN73</accession>
<gene>
    <name evidence="1" type="ORF">J0895_05300</name>
</gene>
<dbReference type="RefSeq" id="WP_207087078.1">
    <property type="nucleotide sequence ID" value="NZ_JAFLQW010000139.1"/>
</dbReference>
<organism evidence="1 2">
    <name type="scientific">Phormidium pseudopriestleyi FRX01</name>
    <dbReference type="NCBI Taxonomy" id="1759528"/>
    <lineage>
        <taxon>Bacteria</taxon>
        <taxon>Bacillati</taxon>
        <taxon>Cyanobacteriota</taxon>
        <taxon>Cyanophyceae</taxon>
        <taxon>Oscillatoriophycideae</taxon>
        <taxon>Oscillatoriales</taxon>
        <taxon>Oscillatoriaceae</taxon>
        <taxon>Phormidium</taxon>
    </lineage>
</organism>
<sequence length="450" mass="50454">MVRLSDRSFDILRAEIEKSSGTDPASEIQQSMALKRLEKLRLQSGDPVTAGEIQELLGDIYPKFDEQILQAAEKANRPPGPLNALKWLPVAMTGVAGVAAVIWVLNLPYPMIRRPVSKAMPVVLLPSFISMDHNYRQAISLMEQADQLVNNATSRADFDLGTEKVKGAQKSLDRLPVWFLGYYPERYCSFFGCSWRFSVDEFETARKAIGRMEATLFQQQNAQTQLWEVETALNKAKQDYQQATNLTQKQQAIAAWQSAIDQLVEIPPATLASEMAQPKLRAAMRDFEQVVGSAQGSLQTATTMDAAKAFAMQAAVASQNPPHSAAQWEQVERLWDMAIARLERVEADAPDYLEVQQKLAEYEVNRGIVATRLQAQQESVQTLNQAKEAIADWQELARVEQDRLDWGRLSGDLRKIITQLEQIQAGTTASAEAQELLKFARDKDKQLQPF</sequence>
<dbReference type="Proteomes" id="UP000664844">
    <property type="component" value="Unassembled WGS sequence"/>
</dbReference>
<evidence type="ECO:0000313" key="2">
    <source>
        <dbReference type="Proteomes" id="UP000664844"/>
    </source>
</evidence>
<evidence type="ECO:0000313" key="1">
    <source>
        <dbReference type="EMBL" id="MBO0348530.1"/>
    </source>
</evidence>
<dbReference type="EMBL" id="JAFLQW010000139">
    <property type="protein sequence ID" value="MBO0348530.1"/>
    <property type="molecule type" value="Genomic_DNA"/>
</dbReference>
<protein>
    <submittedName>
        <fullName evidence="1">Uncharacterized protein</fullName>
    </submittedName>
</protein>